<comment type="caution">
    <text evidence="2">The sequence shown here is derived from an EMBL/GenBank/DDBJ whole genome shotgun (WGS) entry which is preliminary data.</text>
</comment>
<dbReference type="InterPro" id="IPR021529">
    <property type="entry name" value="DUF2798"/>
</dbReference>
<evidence type="ECO:0000313" key="2">
    <source>
        <dbReference type="EMBL" id="MBK0393822.1"/>
    </source>
</evidence>
<dbReference type="AlphaFoldDB" id="A0A934Q418"/>
<name>A0A934Q418_9BURK</name>
<keyword evidence="1" id="KW-0812">Transmembrane</keyword>
<feature type="transmembrane region" description="Helical" evidence="1">
    <location>
        <begin position="38"/>
        <end position="61"/>
    </location>
</feature>
<proteinExistence type="predicted"/>
<evidence type="ECO:0000313" key="3">
    <source>
        <dbReference type="Proteomes" id="UP000617041"/>
    </source>
</evidence>
<dbReference type="RefSeq" id="WP_200788766.1">
    <property type="nucleotide sequence ID" value="NZ_JAEDAO010000001.1"/>
</dbReference>
<dbReference type="Pfam" id="PF11391">
    <property type="entry name" value="DUF2798"/>
    <property type="match status" value="1"/>
</dbReference>
<keyword evidence="3" id="KW-1185">Reference proteome</keyword>
<reference evidence="2" key="1">
    <citation type="submission" date="2020-12" db="EMBL/GenBank/DDBJ databases">
        <title>Ramlibacter sp. nov., isolated from a freshwater alga, Cryptomonas.</title>
        <authorList>
            <person name="Kim H.M."/>
            <person name="Jeon C.O."/>
        </authorList>
    </citation>
    <scope>NUCLEOTIDE SEQUENCE</scope>
    <source>
        <strain evidence="2">CrO1</strain>
    </source>
</reference>
<feature type="transmembrane region" description="Helical" evidence="1">
    <location>
        <begin position="12"/>
        <end position="32"/>
    </location>
</feature>
<dbReference type="Proteomes" id="UP000617041">
    <property type="component" value="Unassembled WGS sequence"/>
</dbReference>
<protein>
    <submittedName>
        <fullName evidence="2">DUF2798 domain-containing protein</fullName>
    </submittedName>
</protein>
<evidence type="ECO:0000256" key="1">
    <source>
        <dbReference type="SAM" id="Phobius"/>
    </source>
</evidence>
<keyword evidence="1" id="KW-0472">Membrane</keyword>
<accession>A0A934Q418</accession>
<sequence length="76" mass="8125">MKKPSAEQLLTAALLSGFMSLVIAGLSTWHAAGNGPELIRLWLGAWVRGWIVALPLVLVAAPMARRGATYLLSLRA</sequence>
<dbReference type="EMBL" id="JAEDAO010000001">
    <property type="protein sequence ID" value="MBK0393822.1"/>
    <property type="molecule type" value="Genomic_DNA"/>
</dbReference>
<gene>
    <name evidence="2" type="ORF">I8E28_14580</name>
</gene>
<organism evidence="2 3">
    <name type="scientific">Ramlibacter algicola</name>
    <dbReference type="NCBI Taxonomy" id="2795217"/>
    <lineage>
        <taxon>Bacteria</taxon>
        <taxon>Pseudomonadati</taxon>
        <taxon>Pseudomonadota</taxon>
        <taxon>Betaproteobacteria</taxon>
        <taxon>Burkholderiales</taxon>
        <taxon>Comamonadaceae</taxon>
        <taxon>Ramlibacter</taxon>
    </lineage>
</organism>
<keyword evidence="1" id="KW-1133">Transmembrane helix</keyword>